<reference evidence="3 4" key="1">
    <citation type="submission" date="2019-08" db="EMBL/GenBank/DDBJ databases">
        <title>Bacillus genomes from the desert of Cuatro Cienegas, Coahuila.</title>
        <authorList>
            <person name="Olmedo-Alvarez G."/>
        </authorList>
    </citation>
    <scope>NUCLEOTIDE SEQUENCE [LARGE SCALE GENOMIC DNA]</scope>
    <source>
        <strain evidence="3 4">CH87b_3T</strain>
    </source>
</reference>
<feature type="transmembrane region" description="Helical" evidence="1">
    <location>
        <begin position="138"/>
        <end position="156"/>
    </location>
</feature>
<dbReference type="PANTHER" id="PTHR30590:SF2">
    <property type="entry name" value="INNER MEMBRANE PROTEIN"/>
    <property type="match status" value="1"/>
</dbReference>
<dbReference type="InterPro" id="IPR007349">
    <property type="entry name" value="DUF418"/>
</dbReference>
<keyword evidence="1" id="KW-0472">Membrane</keyword>
<proteinExistence type="predicted"/>
<dbReference type="RefSeq" id="WP_148967718.1">
    <property type="nucleotide sequence ID" value="NZ_VTEY01000001.1"/>
</dbReference>
<dbReference type="Proteomes" id="UP000324269">
    <property type="component" value="Unassembled WGS sequence"/>
</dbReference>
<feature type="transmembrane region" description="Helical" evidence="1">
    <location>
        <begin position="93"/>
        <end position="110"/>
    </location>
</feature>
<keyword evidence="1" id="KW-0812">Transmembrane</keyword>
<dbReference type="Pfam" id="PF04235">
    <property type="entry name" value="DUF418"/>
    <property type="match status" value="1"/>
</dbReference>
<comment type="caution">
    <text evidence="3">The sequence shown here is derived from an EMBL/GenBank/DDBJ whole genome shotgun (WGS) entry which is preliminary data.</text>
</comment>
<dbReference type="AlphaFoldDB" id="A0A5D4UMN4"/>
<dbReference type="PANTHER" id="PTHR30590">
    <property type="entry name" value="INNER MEMBRANE PROTEIN"/>
    <property type="match status" value="1"/>
</dbReference>
<feature type="transmembrane region" description="Helical" evidence="1">
    <location>
        <begin position="223"/>
        <end position="244"/>
    </location>
</feature>
<gene>
    <name evidence="3" type="ORF">FZC85_03025</name>
</gene>
<protein>
    <submittedName>
        <fullName evidence="3">DUF418 domain-containing protein</fullName>
    </submittedName>
</protein>
<feature type="transmembrane region" description="Helical" evidence="1">
    <location>
        <begin position="193"/>
        <end position="211"/>
    </location>
</feature>
<evidence type="ECO:0000259" key="2">
    <source>
        <dbReference type="Pfam" id="PF04235"/>
    </source>
</evidence>
<evidence type="ECO:0000313" key="3">
    <source>
        <dbReference type="EMBL" id="TYS88418.1"/>
    </source>
</evidence>
<feature type="transmembrane region" description="Helical" evidence="1">
    <location>
        <begin position="54"/>
        <end position="72"/>
    </location>
</feature>
<feature type="transmembrane region" description="Helical" evidence="1">
    <location>
        <begin position="334"/>
        <end position="354"/>
    </location>
</feature>
<evidence type="ECO:0000313" key="4">
    <source>
        <dbReference type="Proteomes" id="UP000324269"/>
    </source>
</evidence>
<name>A0A5D4UMN4_9BACI</name>
<feature type="transmembrane region" description="Helical" evidence="1">
    <location>
        <begin position="264"/>
        <end position="285"/>
    </location>
</feature>
<dbReference type="InterPro" id="IPR052529">
    <property type="entry name" value="Bact_Transport_Assoc"/>
</dbReference>
<feature type="transmembrane region" description="Helical" evidence="1">
    <location>
        <begin position="116"/>
        <end position="133"/>
    </location>
</feature>
<dbReference type="OrthoDB" id="2388539at2"/>
<organism evidence="3 4">
    <name type="scientific">Rossellomorea aquimaris</name>
    <dbReference type="NCBI Taxonomy" id="189382"/>
    <lineage>
        <taxon>Bacteria</taxon>
        <taxon>Bacillati</taxon>
        <taxon>Bacillota</taxon>
        <taxon>Bacilli</taxon>
        <taxon>Bacillales</taxon>
        <taxon>Bacillaceae</taxon>
        <taxon>Rossellomorea</taxon>
    </lineage>
</organism>
<feature type="transmembrane region" description="Helical" evidence="1">
    <location>
        <begin position="306"/>
        <end position="328"/>
    </location>
</feature>
<evidence type="ECO:0000256" key="1">
    <source>
        <dbReference type="SAM" id="Phobius"/>
    </source>
</evidence>
<accession>A0A5D4UMN4</accession>
<feature type="domain" description="DUF418" evidence="2">
    <location>
        <begin position="209"/>
        <end position="369"/>
    </location>
</feature>
<keyword evidence="1" id="KW-1133">Transmembrane helix</keyword>
<sequence length="374" mass="42091">MNLISHVKKRKLTPDLARGFMLLFIALAHANQFIFSTDLGVTLTDQFTVFFRQVFIDGRAFPLFAILFGYGLHQVYKGQERKGTSWKDTKKIFRRRGAWMLVIGFFHATLFFADIIGVYGFISLLFASLFLRLSTRKCIILTIFFLVLVGLFAPSMPRGFDALNMEVTNSATIEDPFEASITRMVEWMFYTPVLSYQVIPGVLMGILVARFQVIDHPIRHKKALLTVGIWGLFLSTAGGIPMALMSSLFWTSYSDGLEVMAKSLHTITGYAGGVGWTALIGLLVIKVEGKSWRFTKSIAALGQRSLSFYLFQSVLFVLILAPYAGGLGGHINQLWSDVIAVLVWIFTVMIAHYMDQRSIRGPFETFLREKSAIN</sequence>
<dbReference type="EMBL" id="VTEZ01000001">
    <property type="protein sequence ID" value="TYS88418.1"/>
    <property type="molecule type" value="Genomic_DNA"/>
</dbReference>